<reference evidence="2" key="1">
    <citation type="submission" date="2024-04" db="UniProtKB">
        <authorList>
            <consortium name="EnsemblMetazoa"/>
        </authorList>
    </citation>
    <scope>IDENTIFICATION</scope>
    <source>
        <strain evidence="2">EBRO</strain>
    </source>
</reference>
<accession>A0AAG5DA33</accession>
<evidence type="ECO:0000313" key="2">
    <source>
        <dbReference type="EnsemblMetazoa" id="ENSAATROPP007765"/>
    </source>
</evidence>
<organism evidence="2 3">
    <name type="scientific">Anopheles atroparvus</name>
    <name type="common">European mosquito</name>
    <dbReference type="NCBI Taxonomy" id="41427"/>
    <lineage>
        <taxon>Eukaryota</taxon>
        <taxon>Metazoa</taxon>
        <taxon>Ecdysozoa</taxon>
        <taxon>Arthropoda</taxon>
        <taxon>Hexapoda</taxon>
        <taxon>Insecta</taxon>
        <taxon>Pterygota</taxon>
        <taxon>Neoptera</taxon>
        <taxon>Endopterygota</taxon>
        <taxon>Diptera</taxon>
        <taxon>Nematocera</taxon>
        <taxon>Culicoidea</taxon>
        <taxon>Culicidae</taxon>
        <taxon>Anophelinae</taxon>
        <taxon>Anopheles</taxon>
    </lineage>
</organism>
<name>A0AAG5DA33_ANOAO</name>
<proteinExistence type="predicted"/>
<dbReference type="AlphaFoldDB" id="A0AAG5DA33"/>
<dbReference type="Proteomes" id="UP000075880">
    <property type="component" value="Unassembled WGS sequence"/>
</dbReference>
<sequence length="302" mass="33872">MGTQLILFRVDLPKHKQAQQQIKVVRMKAVVLVLLLAGVAWGQRPDTVAVVNKLNEVHPLFRQIQDYVINTISEARLSSSARIYDFHKDVILTKSTFLGTSIKQEQELLTQVNGQPGHIDQQCLAFIRQSADVNMNLAGVSYTNCLTQAGDSLMSTVQQFYSQLDVDERKYVGVGLFEEFRGENVFFDPRKIIQRLENRMFMVQEYPTHIGSEMLDAISGFSNQLDSVRMAYVSCMTMGEQLLKSSLQMAQLQLEVVCNGLHVPTPESIVPPTPSDYVTEPNTEVPEPSVDLTDAPVPPPEE</sequence>
<dbReference type="EnsemblMetazoa" id="ENSAATROPT008617">
    <property type="protein sequence ID" value="ENSAATROPP007765"/>
    <property type="gene ID" value="ENSAATROPG007028"/>
</dbReference>
<evidence type="ECO:0000256" key="1">
    <source>
        <dbReference type="SAM" id="MobiDB-lite"/>
    </source>
</evidence>
<protein>
    <submittedName>
        <fullName evidence="2">Uncharacterized protein</fullName>
    </submittedName>
</protein>
<feature type="region of interest" description="Disordered" evidence="1">
    <location>
        <begin position="265"/>
        <end position="302"/>
    </location>
</feature>
<keyword evidence="3" id="KW-1185">Reference proteome</keyword>
<evidence type="ECO:0000313" key="3">
    <source>
        <dbReference type="Proteomes" id="UP000075880"/>
    </source>
</evidence>